<evidence type="ECO:0000313" key="2">
    <source>
        <dbReference type="Proteomes" id="UP000228945"/>
    </source>
</evidence>
<organism evidence="1 2">
    <name type="scientific">Caulobacter mirabilis</name>
    <dbReference type="NCBI Taxonomy" id="69666"/>
    <lineage>
        <taxon>Bacteria</taxon>
        <taxon>Pseudomonadati</taxon>
        <taxon>Pseudomonadota</taxon>
        <taxon>Alphaproteobacteria</taxon>
        <taxon>Caulobacterales</taxon>
        <taxon>Caulobacteraceae</taxon>
        <taxon>Caulobacter</taxon>
    </lineage>
</organism>
<dbReference type="KEGG" id="cmb:CSW64_15430"/>
<dbReference type="RefSeq" id="WP_099622934.1">
    <property type="nucleotide sequence ID" value="NZ_CP024201.1"/>
</dbReference>
<dbReference type="OrthoDB" id="9794948at2"/>
<evidence type="ECO:0000313" key="1">
    <source>
        <dbReference type="EMBL" id="ATQ43685.1"/>
    </source>
</evidence>
<dbReference type="AlphaFoldDB" id="A0A2D2B0A4"/>
<proteinExistence type="predicted"/>
<dbReference type="SUPFAM" id="SSF50475">
    <property type="entry name" value="FMN-binding split barrel"/>
    <property type="match status" value="1"/>
</dbReference>
<dbReference type="PANTHER" id="PTHR35802">
    <property type="entry name" value="PROTEASE SYNTHASE AND SPORULATION PROTEIN PAI 2"/>
    <property type="match status" value="1"/>
</dbReference>
<dbReference type="EMBL" id="CP024201">
    <property type="protein sequence ID" value="ATQ43685.1"/>
    <property type="molecule type" value="Genomic_DNA"/>
</dbReference>
<dbReference type="Gene3D" id="2.30.110.10">
    <property type="entry name" value="Electron Transport, Fmn-binding Protein, Chain A"/>
    <property type="match status" value="1"/>
</dbReference>
<dbReference type="PIRSF" id="PIRSF010372">
    <property type="entry name" value="PaiB"/>
    <property type="match status" value="1"/>
</dbReference>
<protein>
    <submittedName>
        <fullName evidence="1">Transcriptional regulator</fullName>
    </submittedName>
</protein>
<dbReference type="PANTHER" id="PTHR35802:SF1">
    <property type="entry name" value="PROTEASE SYNTHASE AND SPORULATION PROTEIN PAI 2"/>
    <property type="match status" value="1"/>
</dbReference>
<reference evidence="1 2" key="1">
    <citation type="submission" date="2017-10" db="EMBL/GenBank/DDBJ databases">
        <title>Genome sequence of Caulobacter mirabilis FWC38.</title>
        <authorList>
            <person name="Fiebig A."/>
            <person name="Crosson S."/>
        </authorList>
    </citation>
    <scope>NUCLEOTIDE SEQUENCE [LARGE SCALE GENOMIC DNA]</scope>
    <source>
        <strain evidence="1 2">FWC 38</strain>
    </source>
</reference>
<dbReference type="InterPro" id="IPR012349">
    <property type="entry name" value="Split_barrel_FMN-bd"/>
</dbReference>
<dbReference type="Pfam" id="PF04299">
    <property type="entry name" value="FMN_bind_2"/>
    <property type="match status" value="1"/>
</dbReference>
<dbReference type="InterPro" id="IPR007396">
    <property type="entry name" value="TR_PAI2-type"/>
</dbReference>
<dbReference type="Proteomes" id="UP000228945">
    <property type="component" value="Chromosome"/>
</dbReference>
<keyword evidence="2" id="KW-1185">Reference proteome</keyword>
<sequence>MAGGTFDNWTEADAIDLVREYPMAWLVSGGEAFAATPLPLLPDLDGDGRLVGLTGHMARANPHVARLRERPRAYVLFQGSHGYISPSWFRDRSRAPTWNYAILKIEADIVFDPAGVDEALQRLVETMEKDRPRPWSADEMGPRYERLRRGVVAFQARIVSLAGRFKLGQDEPDEVYEDIMAEVGGSDLGGWMSRLGRL</sequence>
<gene>
    <name evidence="1" type="ORF">CSW64_15430</name>
</gene>
<name>A0A2D2B0A4_9CAUL</name>
<accession>A0A2D2B0A4</accession>